<feature type="compositionally biased region" description="Polar residues" evidence="6">
    <location>
        <begin position="1"/>
        <end position="12"/>
    </location>
</feature>
<feature type="region of interest" description="Disordered" evidence="6">
    <location>
        <begin position="1"/>
        <end position="31"/>
    </location>
</feature>
<feature type="domain" description="Rieske" evidence="7">
    <location>
        <begin position="125"/>
        <end position="227"/>
    </location>
</feature>
<dbReference type="Gene3D" id="2.102.10.10">
    <property type="entry name" value="Rieske [2Fe-2S] iron-sulphur domain"/>
    <property type="match status" value="1"/>
</dbReference>
<keyword evidence="3" id="KW-0560">Oxidoreductase</keyword>
<dbReference type="CDD" id="cd03469">
    <property type="entry name" value="Rieske_RO_Alpha_N"/>
    <property type="match status" value="1"/>
</dbReference>
<dbReference type="Proteomes" id="UP000706039">
    <property type="component" value="Unassembled WGS sequence"/>
</dbReference>
<evidence type="ECO:0000256" key="3">
    <source>
        <dbReference type="ARBA" id="ARBA00023002"/>
    </source>
</evidence>
<keyword evidence="2" id="KW-0479">Metal-binding</keyword>
<protein>
    <submittedName>
        <fullName evidence="8">Rieske 2Fe-2S domain-containing protein</fullName>
    </submittedName>
</protein>
<accession>A0ABS7PSD3</accession>
<sequence length="428" mass="47912">MRLLSSCVSSTPADAKGGLSPPRRAPPRPFSAITLPPGAFRIHHHQLAQRSAFRNIYLHDLRIPHPIRPYSDESLLTRPKSRHIHNAARHTGLQENDLTQVAPRFAARSLAPQPEGTDGLFSQTWFPVCRSDEVVAGQVQGFDFLGGRVIVIRDDDGQARVLSAYCPHMGADLCTGEMIDGTVRCPFHFWRYDADGRCIATGSGDPTPPTARLFAFPTAERYGCIFAFNGETPLFDIPDFPDAPKKLIWKTGEYDREMPADPWVICCNTPDMQHIQVVHGISFDNGMPHDRVEWTPHSMVYEFDGTMRDGSAIRFRVGIFGANIYWQDGYIDGRWFGFVAPMGLPRPGNSRLFFTVGVEDDGSDPPAAREFLDAMYALEVHVATEDLPIIEHARFKPGTLTRSDQTLARFLQYLRDYPRAHPSAAFIS</sequence>
<gene>
    <name evidence="8" type="ORF">K7G82_18185</name>
</gene>
<dbReference type="PANTHER" id="PTHR21266:SF60">
    <property type="entry name" value="3-KETOSTEROID-9-ALPHA-MONOOXYGENASE, OXYGENASE COMPONENT"/>
    <property type="match status" value="1"/>
</dbReference>
<name>A0ABS7PSD3_9SPHN</name>
<keyword evidence="5" id="KW-0411">Iron-sulfur</keyword>
<dbReference type="InterPro" id="IPR036922">
    <property type="entry name" value="Rieske_2Fe-2S_sf"/>
</dbReference>
<dbReference type="InterPro" id="IPR017941">
    <property type="entry name" value="Rieske_2Fe-2S"/>
</dbReference>
<reference evidence="8 9" key="1">
    <citation type="submission" date="2021-08" db="EMBL/GenBank/DDBJ databases">
        <authorList>
            <person name="Tuo L."/>
        </authorList>
    </citation>
    <scope>NUCLEOTIDE SEQUENCE [LARGE SCALE GENOMIC DNA]</scope>
    <source>
        <strain evidence="8 9">JCM 31229</strain>
    </source>
</reference>
<organism evidence="8 9">
    <name type="scientific">Sphingomonas colocasiae</name>
    <dbReference type="NCBI Taxonomy" id="1848973"/>
    <lineage>
        <taxon>Bacteria</taxon>
        <taxon>Pseudomonadati</taxon>
        <taxon>Pseudomonadota</taxon>
        <taxon>Alphaproteobacteria</taxon>
        <taxon>Sphingomonadales</taxon>
        <taxon>Sphingomonadaceae</taxon>
        <taxon>Sphingomonas</taxon>
    </lineage>
</organism>
<keyword evidence="1" id="KW-0001">2Fe-2S</keyword>
<comment type="caution">
    <text evidence="8">The sequence shown here is derived from an EMBL/GenBank/DDBJ whole genome shotgun (WGS) entry which is preliminary data.</text>
</comment>
<evidence type="ECO:0000256" key="6">
    <source>
        <dbReference type="SAM" id="MobiDB-lite"/>
    </source>
</evidence>
<dbReference type="InterPro" id="IPR050584">
    <property type="entry name" value="Cholesterol_7-desaturase"/>
</dbReference>
<dbReference type="SUPFAM" id="SSF50022">
    <property type="entry name" value="ISP domain"/>
    <property type="match status" value="1"/>
</dbReference>
<dbReference type="PROSITE" id="PS51296">
    <property type="entry name" value="RIESKE"/>
    <property type="match status" value="1"/>
</dbReference>
<evidence type="ECO:0000313" key="9">
    <source>
        <dbReference type="Proteomes" id="UP000706039"/>
    </source>
</evidence>
<evidence type="ECO:0000256" key="4">
    <source>
        <dbReference type="ARBA" id="ARBA00023004"/>
    </source>
</evidence>
<keyword evidence="4" id="KW-0408">Iron</keyword>
<dbReference type="PANTHER" id="PTHR21266">
    <property type="entry name" value="IRON-SULFUR DOMAIN CONTAINING PROTEIN"/>
    <property type="match status" value="1"/>
</dbReference>
<evidence type="ECO:0000313" key="8">
    <source>
        <dbReference type="EMBL" id="MBY8824240.1"/>
    </source>
</evidence>
<dbReference type="Pfam" id="PF00355">
    <property type="entry name" value="Rieske"/>
    <property type="match status" value="1"/>
</dbReference>
<evidence type="ECO:0000256" key="2">
    <source>
        <dbReference type="ARBA" id="ARBA00022723"/>
    </source>
</evidence>
<keyword evidence="9" id="KW-1185">Reference proteome</keyword>
<dbReference type="EMBL" id="JAINVV010000008">
    <property type="protein sequence ID" value="MBY8824240.1"/>
    <property type="molecule type" value="Genomic_DNA"/>
</dbReference>
<proteinExistence type="predicted"/>
<evidence type="ECO:0000256" key="5">
    <source>
        <dbReference type="ARBA" id="ARBA00023014"/>
    </source>
</evidence>
<evidence type="ECO:0000256" key="1">
    <source>
        <dbReference type="ARBA" id="ARBA00022714"/>
    </source>
</evidence>
<evidence type="ECO:0000259" key="7">
    <source>
        <dbReference type="PROSITE" id="PS51296"/>
    </source>
</evidence>